<protein>
    <submittedName>
        <fullName evidence="2">Uncharacterized protein</fullName>
    </submittedName>
</protein>
<reference evidence="2 3" key="1">
    <citation type="submission" date="2017-06" db="EMBL/GenBank/DDBJ databases">
        <authorList>
            <person name="Kim H.J."/>
            <person name="Triplett B.A."/>
        </authorList>
    </citation>
    <scope>NUCLEOTIDE SEQUENCE [LARGE SCALE GENOMIC DNA]</scope>
    <source>
        <strain evidence="2 3">SCA</strain>
    </source>
</reference>
<organism evidence="2 3">
    <name type="scientific">Anaerovirgula multivorans</name>
    <dbReference type="NCBI Taxonomy" id="312168"/>
    <lineage>
        <taxon>Bacteria</taxon>
        <taxon>Bacillati</taxon>
        <taxon>Bacillota</taxon>
        <taxon>Clostridia</taxon>
        <taxon>Peptostreptococcales</taxon>
        <taxon>Natronincolaceae</taxon>
        <taxon>Anaerovirgula</taxon>
    </lineage>
</organism>
<gene>
    <name evidence="2" type="ORF">SAMN05446037_10591</name>
</gene>
<feature type="chain" id="PRO_5039010296" evidence="1">
    <location>
        <begin position="23"/>
        <end position="134"/>
    </location>
</feature>
<proteinExistence type="predicted"/>
<dbReference type="RefSeq" id="WP_089285532.1">
    <property type="nucleotide sequence ID" value="NZ_FZOJ01000059.1"/>
</dbReference>
<dbReference type="AlphaFoldDB" id="A0A239L1P4"/>
<keyword evidence="3" id="KW-1185">Reference proteome</keyword>
<evidence type="ECO:0000313" key="2">
    <source>
        <dbReference type="EMBL" id="SNT23464.1"/>
    </source>
</evidence>
<name>A0A239L1P4_9FIRM</name>
<dbReference type="Proteomes" id="UP000198304">
    <property type="component" value="Unassembled WGS sequence"/>
</dbReference>
<feature type="signal peptide" evidence="1">
    <location>
        <begin position="1"/>
        <end position="22"/>
    </location>
</feature>
<evidence type="ECO:0000256" key="1">
    <source>
        <dbReference type="SAM" id="SignalP"/>
    </source>
</evidence>
<dbReference type="PROSITE" id="PS51257">
    <property type="entry name" value="PROKAR_LIPOPROTEIN"/>
    <property type="match status" value="1"/>
</dbReference>
<sequence>MKKIALLLIPLFLVFTISSCRSSDDQNNEDGIDNSIQYTEEFPYLPAYGENMELIEFREGEGEDLDIATYSVQNITADEFLTNYEELLIENNWENTFDNKPVSINMKKEEHIAIIIVPPIEEEEEDLTVLIYSK</sequence>
<dbReference type="EMBL" id="FZOJ01000059">
    <property type="protein sequence ID" value="SNT23464.1"/>
    <property type="molecule type" value="Genomic_DNA"/>
</dbReference>
<accession>A0A239L1P4</accession>
<evidence type="ECO:0000313" key="3">
    <source>
        <dbReference type="Proteomes" id="UP000198304"/>
    </source>
</evidence>
<keyword evidence="1" id="KW-0732">Signal</keyword>
<dbReference type="OrthoDB" id="1932555at2"/>